<organism evidence="2 3">
    <name type="scientific">Clostridium botulinum</name>
    <dbReference type="NCBI Taxonomy" id="1491"/>
    <lineage>
        <taxon>Bacteria</taxon>
        <taxon>Bacillati</taxon>
        <taxon>Bacillota</taxon>
        <taxon>Clostridia</taxon>
        <taxon>Eubacteriales</taxon>
        <taxon>Clostridiaceae</taxon>
        <taxon>Clostridium</taxon>
    </lineage>
</organism>
<dbReference type="InterPro" id="IPR052173">
    <property type="entry name" value="Beta-lactam_resp_regulator"/>
</dbReference>
<dbReference type="Proteomes" id="UP000486903">
    <property type="component" value="Unassembled WGS sequence"/>
</dbReference>
<dbReference type="EMBL" id="SXFB01000021">
    <property type="protein sequence ID" value="NFV27775.1"/>
    <property type="molecule type" value="Genomic_DNA"/>
</dbReference>
<gene>
    <name evidence="2" type="ORF">FDG31_16770</name>
</gene>
<comment type="caution">
    <text evidence="2">The sequence shown here is derived from an EMBL/GenBank/DDBJ whole genome shotgun (WGS) entry which is preliminary data.</text>
</comment>
<sequence>MNFFETTIVSSFIGSIIVLIILSINRIFRYKLNPTFHYYIWLILIVKLIFPFGPENSLSFSHIYQRVYIENNANENSLKVQENSIKQSQNSYLEDLKSKNSFQNSNDNKLTLKTNIPLKNQLHIEKIFVSLWILGVILLIFIFILAHKKLKQIVKTSIKEVSNEHKEILNNCINIMHIKTKVKLLYSSKISSPCLCGLVKPKILIPISLVENISASDFKYILMHELIHLKRKDILINWIIILLSIIYWFNPIIVYGLSRIRKDCEFSCDNNAISYLSENENIQYGNVLIKVLALCGSNNRLIGTTSMVRDNLEIKRRIIMISKYKKINFKGILLGSIIVVIIGGIAVGVNASNLNIDSAVKAQVSTLDNIDSNNTADQTLSTNANNISNDNSNSVVTFSSDIIIYNSHADEDYQSGINVTDIGALINDKLIKEGLSSNFIKCKAPKEYTESYQNSRDLIKADVKDYSSNILLDIHRDAVDSIKCDKKKITLVLAKNSPYYENNKVFAENLLQNINSSNEIKTEIISYNRGKLCFNQDLSKNALLINLGNNMSSDSDIEKCVNVLVLALKETQKDSIS</sequence>
<dbReference type="InterPro" id="IPR008756">
    <property type="entry name" value="Peptidase_M56"/>
</dbReference>
<dbReference type="RefSeq" id="WP_003370568.1">
    <property type="nucleotide sequence ID" value="NZ_JACBBA010000010.1"/>
</dbReference>
<dbReference type="Pfam" id="PF07454">
    <property type="entry name" value="SpoIIP"/>
    <property type="match status" value="1"/>
</dbReference>
<dbReference type="AlphaFoldDB" id="A0A6B4JRD8"/>
<evidence type="ECO:0000313" key="2">
    <source>
        <dbReference type="EMBL" id="NFV27775.1"/>
    </source>
</evidence>
<protein>
    <submittedName>
        <fullName evidence="2">Peptidase M56</fullName>
    </submittedName>
</protein>
<dbReference type="CDD" id="cd07341">
    <property type="entry name" value="M56_BlaR1_MecR1_like"/>
    <property type="match status" value="1"/>
</dbReference>
<dbReference type="Gene3D" id="3.30.2010.10">
    <property type="entry name" value="Metalloproteases ('zincins'), catalytic domain"/>
    <property type="match status" value="1"/>
</dbReference>
<reference evidence="2 3" key="1">
    <citation type="submission" date="2019-04" db="EMBL/GenBank/DDBJ databases">
        <title>Genome sequencing of Clostridium botulinum Groups I-IV and Clostridium butyricum.</title>
        <authorList>
            <person name="Brunt J."/>
            <person name="Van Vliet A.H.M."/>
            <person name="Stringer S.C."/>
            <person name="Carter A.T."/>
            <person name="Peck M.W."/>
        </authorList>
    </citation>
    <scope>NUCLEOTIDE SEQUENCE [LARGE SCALE GENOMIC DNA]</scope>
    <source>
        <strain evidence="2 3">BL81</strain>
    </source>
</reference>
<evidence type="ECO:0000313" key="3">
    <source>
        <dbReference type="Proteomes" id="UP000486903"/>
    </source>
</evidence>
<dbReference type="Pfam" id="PF05569">
    <property type="entry name" value="Peptidase_M56"/>
    <property type="match status" value="1"/>
</dbReference>
<accession>A0A6B4JRD8</accession>
<proteinExistence type="predicted"/>
<evidence type="ECO:0000259" key="1">
    <source>
        <dbReference type="Pfam" id="PF05569"/>
    </source>
</evidence>
<dbReference type="PANTHER" id="PTHR34978:SF3">
    <property type="entry name" value="SLR0241 PROTEIN"/>
    <property type="match status" value="1"/>
</dbReference>
<dbReference type="PANTHER" id="PTHR34978">
    <property type="entry name" value="POSSIBLE SENSOR-TRANSDUCER PROTEIN BLAR"/>
    <property type="match status" value="1"/>
</dbReference>
<dbReference type="InterPro" id="IPR010897">
    <property type="entry name" value="Spore_II_P"/>
</dbReference>
<name>A0A6B4JRD8_CLOBO</name>
<feature type="domain" description="Peptidase M56" evidence="1">
    <location>
        <begin position="10"/>
        <end position="321"/>
    </location>
</feature>